<dbReference type="RefSeq" id="WP_309906411.1">
    <property type="nucleotide sequence ID" value="NZ_JAVDRF010000013.1"/>
</dbReference>
<dbReference type="EMBL" id="JAVDRF010000013">
    <property type="protein sequence ID" value="MDR6539043.1"/>
    <property type="molecule type" value="Genomic_DNA"/>
</dbReference>
<evidence type="ECO:0000313" key="4">
    <source>
        <dbReference type="EMBL" id="MDR6539043.1"/>
    </source>
</evidence>
<dbReference type="Gene3D" id="3.40.50.1820">
    <property type="entry name" value="alpha/beta hydrolase"/>
    <property type="match status" value="1"/>
</dbReference>
<evidence type="ECO:0000256" key="2">
    <source>
        <dbReference type="SAM" id="MobiDB-lite"/>
    </source>
</evidence>
<dbReference type="PANTHER" id="PTHR46118:SF4">
    <property type="entry name" value="PROTEIN ABHD11"/>
    <property type="match status" value="1"/>
</dbReference>
<dbReference type="Proteomes" id="UP001184230">
    <property type="component" value="Unassembled WGS sequence"/>
</dbReference>
<evidence type="ECO:0000256" key="1">
    <source>
        <dbReference type="ARBA" id="ARBA00022801"/>
    </source>
</evidence>
<comment type="caution">
    <text evidence="4">The sequence shown here is derived from an EMBL/GenBank/DDBJ whole genome shotgun (WGS) entry which is preliminary data.</text>
</comment>
<protein>
    <submittedName>
        <fullName evidence="4">Pimeloyl-ACP methyl ester carboxylesterase</fullName>
    </submittedName>
</protein>
<feature type="region of interest" description="Disordered" evidence="2">
    <location>
        <begin position="257"/>
        <end position="277"/>
    </location>
</feature>
<dbReference type="Pfam" id="PF00561">
    <property type="entry name" value="Abhydrolase_1"/>
    <property type="match status" value="1"/>
</dbReference>
<proteinExistence type="predicted"/>
<dbReference type="PRINTS" id="PR00111">
    <property type="entry name" value="ABHYDROLASE"/>
</dbReference>
<dbReference type="SUPFAM" id="SSF53474">
    <property type="entry name" value="alpha/beta-Hydrolases"/>
    <property type="match status" value="1"/>
</dbReference>
<evidence type="ECO:0000259" key="3">
    <source>
        <dbReference type="Pfam" id="PF00561"/>
    </source>
</evidence>
<gene>
    <name evidence="4" type="ORF">J2739_004838</name>
</gene>
<accession>A0ABU1NKP7</accession>
<feature type="compositionally biased region" description="Low complexity" evidence="2">
    <location>
        <begin position="259"/>
        <end position="277"/>
    </location>
</feature>
<dbReference type="InterPro" id="IPR029058">
    <property type="entry name" value="AB_hydrolase_fold"/>
</dbReference>
<organism evidence="4 5">
    <name type="scientific">Variovorax soli</name>
    <dbReference type="NCBI Taxonomy" id="376815"/>
    <lineage>
        <taxon>Bacteria</taxon>
        <taxon>Pseudomonadati</taxon>
        <taxon>Pseudomonadota</taxon>
        <taxon>Betaproteobacteria</taxon>
        <taxon>Burkholderiales</taxon>
        <taxon>Comamonadaceae</taxon>
        <taxon>Variovorax</taxon>
    </lineage>
</organism>
<name>A0ABU1NKP7_9BURK</name>
<dbReference type="InterPro" id="IPR000073">
    <property type="entry name" value="AB_hydrolase_1"/>
</dbReference>
<sequence>MPIELACEAVGDGPPVIILHGLFGAGRNWKRIAQALGKTHRVYLPDARNHGASPRGQGMSYAEMARDVLALIERERLDRPFVVGHSMGGKTAMTLALEAPDAVAGVAVIDIAPERYGDQFSPYMTAMRGLDLAAALGRQEASAALARGLDGDAPMDFLLPKAWRHDERFDWRLNLLAVAMCMQDLCEFQQPSRRRYVGPALFMAGAYSDYVRPESHVGIARMFPQARVHTIPHAGHWVHADQPEALLLTLRDWLEEAGPPSSAWPPASSPASAARAR</sequence>
<reference evidence="4 5" key="1">
    <citation type="submission" date="2023-07" db="EMBL/GenBank/DDBJ databases">
        <title>Sorghum-associated microbial communities from plants grown in Nebraska, USA.</title>
        <authorList>
            <person name="Schachtman D."/>
        </authorList>
    </citation>
    <scope>NUCLEOTIDE SEQUENCE [LARGE SCALE GENOMIC DNA]</scope>
    <source>
        <strain evidence="4 5">DS1781</strain>
    </source>
</reference>
<keyword evidence="1" id="KW-0378">Hydrolase</keyword>
<keyword evidence="5" id="KW-1185">Reference proteome</keyword>
<dbReference type="PANTHER" id="PTHR46118">
    <property type="entry name" value="PROTEIN ABHD11"/>
    <property type="match status" value="1"/>
</dbReference>
<feature type="domain" description="AB hydrolase-1" evidence="3">
    <location>
        <begin position="14"/>
        <end position="242"/>
    </location>
</feature>
<evidence type="ECO:0000313" key="5">
    <source>
        <dbReference type="Proteomes" id="UP001184230"/>
    </source>
</evidence>